<name>A0ABR3TCK9_9PEZI</name>
<reference evidence="2 3" key="1">
    <citation type="journal article" date="2023" name="Plant Dis.">
        <title>First Report of Diplodia intermedia Causing Canker and Dieback Diseases on Apple Trees in Canada.</title>
        <authorList>
            <person name="Ellouze W."/>
            <person name="Ilyukhin E."/>
            <person name="Sulman M."/>
            <person name="Ali S."/>
        </authorList>
    </citation>
    <scope>NUCLEOTIDE SEQUENCE [LARGE SCALE GENOMIC DNA]</scope>
    <source>
        <strain evidence="2 3">M45-28</strain>
    </source>
</reference>
<protein>
    <submittedName>
        <fullName evidence="2">Uncharacterized protein</fullName>
    </submittedName>
</protein>
<gene>
    <name evidence="2" type="ORF">SLS58_009359</name>
</gene>
<comment type="caution">
    <text evidence="2">The sequence shown here is derived from an EMBL/GenBank/DDBJ whole genome shotgun (WGS) entry which is preliminary data.</text>
</comment>
<keyword evidence="1" id="KW-0732">Signal</keyword>
<evidence type="ECO:0000256" key="1">
    <source>
        <dbReference type="SAM" id="SignalP"/>
    </source>
</evidence>
<dbReference type="Proteomes" id="UP001521184">
    <property type="component" value="Unassembled WGS sequence"/>
</dbReference>
<keyword evidence="3" id="KW-1185">Reference proteome</keyword>
<evidence type="ECO:0000313" key="3">
    <source>
        <dbReference type="Proteomes" id="UP001521184"/>
    </source>
</evidence>
<sequence length="102" mass="11061">MRASPALTVLGLGLTLGGLINPAQGFAVLPFELNSAVVDKRQYNQCEMATGKATCITFCANEMAHVGEEYCQDSYCHVKHNTDRFCGLCECECHRPSEAESG</sequence>
<feature type="chain" id="PRO_5046069210" evidence="1">
    <location>
        <begin position="26"/>
        <end position="102"/>
    </location>
</feature>
<proteinExistence type="predicted"/>
<dbReference type="EMBL" id="JAKEKT020000091">
    <property type="protein sequence ID" value="KAL1637268.1"/>
    <property type="molecule type" value="Genomic_DNA"/>
</dbReference>
<accession>A0ABR3TCK9</accession>
<evidence type="ECO:0000313" key="2">
    <source>
        <dbReference type="EMBL" id="KAL1637268.1"/>
    </source>
</evidence>
<organism evidence="2 3">
    <name type="scientific">Diplodia intermedia</name>
    <dbReference type="NCBI Taxonomy" id="856260"/>
    <lineage>
        <taxon>Eukaryota</taxon>
        <taxon>Fungi</taxon>
        <taxon>Dikarya</taxon>
        <taxon>Ascomycota</taxon>
        <taxon>Pezizomycotina</taxon>
        <taxon>Dothideomycetes</taxon>
        <taxon>Dothideomycetes incertae sedis</taxon>
        <taxon>Botryosphaeriales</taxon>
        <taxon>Botryosphaeriaceae</taxon>
        <taxon>Diplodia</taxon>
    </lineage>
</organism>
<feature type="signal peptide" evidence="1">
    <location>
        <begin position="1"/>
        <end position="25"/>
    </location>
</feature>